<dbReference type="PANTHER" id="PTHR34773:SF1">
    <property type="entry name" value="FLAGELLAR SECRETION CHAPERONE FLIS"/>
    <property type="match status" value="1"/>
</dbReference>
<keyword evidence="4 6" id="KW-1005">Bacterial flagellum biogenesis</keyword>
<comment type="similarity">
    <text evidence="2 6">Belongs to the FliS family.</text>
</comment>
<dbReference type="CDD" id="cd16098">
    <property type="entry name" value="FliS"/>
    <property type="match status" value="1"/>
</dbReference>
<evidence type="ECO:0000256" key="5">
    <source>
        <dbReference type="ARBA" id="ARBA00023186"/>
    </source>
</evidence>
<accession>A0A1M6B2J5</accession>
<dbReference type="InterPro" id="IPR003713">
    <property type="entry name" value="FliS"/>
</dbReference>
<dbReference type="PIRSF" id="PIRSF039090">
    <property type="entry name" value="Flis"/>
    <property type="match status" value="1"/>
</dbReference>
<evidence type="ECO:0000256" key="3">
    <source>
        <dbReference type="ARBA" id="ARBA00022490"/>
    </source>
</evidence>
<evidence type="ECO:0000256" key="4">
    <source>
        <dbReference type="ARBA" id="ARBA00022795"/>
    </source>
</evidence>
<proteinExistence type="inferred from homology"/>
<protein>
    <recommendedName>
        <fullName evidence="6">Flagellar secretion chaperone FliS</fullName>
    </recommendedName>
</protein>
<keyword evidence="3 6" id="KW-0963">Cytoplasm</keyword>
<organism evidence="7 8">
    <name type="scientific">Clostridium cavendishii DSM 21758</name>
    <dbReference type="NCBI Taxonomy" id="1121302"/>
    <lineage>
        <taxon>Bacteria</taxon>
        <taxon>Bacillati</taxon>
        <taxon>Bacillota</taxon>
        <taxon>Clostridia</taxon>
        <taxon>Eubacteriales</taxon>
        <taxon>Clostridiaceae</taxon>
        <taxon>Clostridium</taxon>
    </lineage>
</organism>
<keyword evidence="8" id="KW-1185">Reference proteome</keyword>
<evidence type="ECO:0000313" key="7">
    <source>
        <dbReference type="EMBL" id="SHI42900.1"/>
    </source>
</evidence>
<gene>
    <name evidence="7" type="ORF">SAMN02745163_00238</name>
</gene>
<comment type="subcellular location">
    <subcellularLocation>
        <location evidence="1 6">Cytoplasm</location>
        <location evidence="1 6">Cytosol</location>
    </subcellularLocation>
</comment>
<dbReference type="PANTHER" id="PTHR34773">
    <property type="entry name" value="FLAGELLAR SECRETION CHAPERONE FLIS"/>
    <property type="match status" value="1"/>
</dbReference>
<dbReference type="GO" id="GO:0044780">
    <property type="term" value="P:bacterial-type flagellum assembly"/>
    <property type="evidence" value="ECO:0007669"/>
    <property type="project" value="InterPro"/>
</dbReference>
<keyword evidence="7" id="KW-0966">Cell projection</keyword>
<dbReference type="GO" id="GO:0005829">
    <property type="term" value="C:cytosol"/>
    <property type="evidence" value="ECO:0007669"/>
    <property type="project" value="UniProtKB-SubCell"/>
</dbReference>
<reference evidence="7 8" key="1">
    <citation type="submission" date="2016-11" db="EMBL/GenBank/DDBJ databases">
        <authorList>
            <person name="Jaros S."/>
            <person name="Januszkiewicz K."/>
            <person name="Wedrychowicz H."/>
        </authorList>
    </citation>
    <scope>NUCLEOTIDE SEQUENCE [LARGE SCALE GENOMIC DNA]</scope>
    <source>
        <strain evidence="7 8">DSM 21758</strain>
    </source>
</reference>
<keyword evidence="5" id="KW-0143">Chaperone</keyword>
<dbReference type="NCBIfam" id="TIGR00208">
    <property type="entry name" value="fliS"/>
    <property type="match status" value="1"/>
</dbReference>
<dbReference type="RefSeq" id="WP_072984447.1">
    <property type="nucleotide sequence ID" value="NZ_FQZB01000003.1"/>
</dbReference>
<evidence type="ECO:0000256" key="1">
    <source>
        <dbReference type="ARBA" id="ARBA00004514"/>
    </source>
</evidence>
<sequence length="134" mass="15416">MYQTNGYSTYKNNSVTYASREQLLLMLVDGAVKFVKIGRQGIVDNDVKKSHEALVRTQDIFSELMVTLDKKAGEWAINMYKVYEFINSELMKANIKKDLKILDAVIPLIEEVRSTWYQANEIAKRQGSKSKEVM</sequence>
<name>A0A1M6B2J5_9CLOT</name>
<dbReference type="STRING" id="1121302.SAMN02745163_00238"/>
<dbReference type="GO" id="GO:0071973">
    <property type="term" value="P:bacterial-type flagellum-dependent cell motility"/>
    <property type="evidence" value="ECO:0007669"/>
    <property type="project" value="TreeGrafter"/>
</dbReference>
<evidence type="ECO:0000256" key="2">
    <source>
        <dbReference type="ARBA" id="ARBA00008787"/>
    </source>
</evidence>
<dbReference type="SUPFAM" id="SSF101116">
    <property type="entry name" value="Flagellar export chaperone FliS"/>
    <property type="match status" value="1"/>
</dbReference>
<dbReference type="AlphaFoldDB" id="A0A1M6B2J5"/>
<dbReference type="Gene3D" id="1.20.120.340">
    <property type="entry name" value="Flagellar protein FliS"/>
    <property type="match status" value="1"/>
</dbReference>
<evidence type="ECO:0000313" key="8">
    <source>
        <dbReference type="Proteomes" id="UP000184310"/>
    </source>
</evidence>
<keyword evidence="7" id="KW-0969">Cilium</keyword>
<dbReference type="Pfam" id="PF02561">
    <property type="entry name" value="FliS"/>
    <property type="match status" value="1"/>
</dbReference>
<evidence type="ECO:0000256" key="6">
    <source>
        <dbReference type="PIRNR" id="PIRNR039090"/>
    </source>
</evidence>
<keyword evidence="7" id="KW-0282">Flagellum</keyword>
<dbReference type="Proteomes" id="UP000184310">
    <property type="component" value="Unassembled WGS sequence"/>
</dbReference>
<dbReference type="EMBL" id="FQZB01000003">
    <property type="protein sequence ID" value="SHI42900.1"/>
    <property type="molecule type" value="Genomic_DNA"/>
</dbReference>
<dbReference type="OrthoDB" id="1524959at2"/>
<dbReference type="InterPro" id="IPR036584">
    <property type="entry name" value="FliS_sf"/>
</dbReference>